<evidence type="ECO:0000256" key="3">
    <source>
        <dbReference type="ARBA" id="ARBA00023004"/>
    </source>
</evidence>
<dbReference type="Proteomes" id="UP000663929">
    <property type="component" value="Chromosome"/>
</dbReference>
<sequence>MERGYSWARYWPCLLLLCALACSSSGDDGDTTTPPTVDPRFTAPEAGEELSGGGTTVFETSPNAFGLSARNMSAERRTDFLVGNSFFEQNWVIAPASTEARDGLGPLFNARSCSSCHLRDGRGRPPENPGDALVSMLFRLSVPGEDANGGPLGDPIYGTQLNGASIPGVAPEGFGEVQYEEISGTYSDGETYSLRRPTYSISDPAYGSFREDLLISPRVAPAMIGLGLLEFIPADTILAAADPDDANGDGISGKANFVWDVEAGETVLGRFGWKSNQPDIRQQTAGAFLGDIGITSSLFPTENCSDAQQDCVAAPNGGEPELSANTLDKVVFYSRTLAVPARRDVGAANVLNGKRMFYESGCTDCHTPKYTTATLEDFPELSEQLIWPYTDLLLHDMGEGLADGRPDFLANGSEWRTPPLWGIGLNETVSGHDNLLHDGRARGFAEAILWHGGEAEAAKEAFRTMPKSDRDDLIAFLRSL</sequence>
<dbReference type="GO" id="GO:0004130">
    <property type="term" value="F:cytochrome-c peroxidase activity"/>
    <property type="evidence" value="ECO:0007669"/>
    <property type="project" value="TreeGrafter"/>
</dbReference>
<organism evidence="8 9">
    <name type="scientific">Sulfidibacter corallicola</name>
    <dbReference type="NCBI Taxonomy" id="2818388"/>
    <lineage>
        <taxon>Bacteria</taxon>
        <taxon>Pseudomonadati</taxon>
        <taxon>Acidobacteriota</taxon>
        <taxon>Holophagae</taxon>
        <taxon>Acanthopleuribacterales</taxon>
        <taxon>Acanthopleuribacteraceae</taxon>
        <taxon>Sulfidibacter</taxon>
    </lineage>
</organism>
<evidence type="ECO:0000256" key="2">
    <source>
        <dbReference type="ARBA" id="ARBA00022723"/>
    </source>
</evidence>
<dbReference type="KEGG" id="scor:J3U87_34925"/>
<dbReference type="SUPFAM" id="SSF46626">
    <property type="entry name" value="Cytochrome c"/>
    <property type="match status" value="1"/>
</dbReference>
<accession>A0A8A4TMY6</accession>
<dbReference type="InterPro" id="IPR036909">
    <property type="entry name" value="Cyt_c-like_dom_sf"/>
</dbReference>
<feature type="compositionally biased region" description="Low complexity" evidence="5">
    <location>
        <begin position="28"/>
        <end position="39"/>
    </location>
</feature>
<feature type="signal peptide" evidence="6">
    <location>
        <begin position="1"/>
        <end position="26"/>
    </location>
</feature>
<dbReference type="PIRSF" id="PIRSF028099">
    <property type="entry name" value="DUF1111"/>
    <property type="match status" value="1"/>
</dbReference>
<dbReference type="GO" id="GO:0046872">
    <property type="term" value="F:metal ion binding"/>
    <property type="evidence" value="ECO:0007669"/>
    <property type="project" value="UniProtKB-KW"/>
</dbReference>
<feature type="region of interest" description="Disordered" evidence="5">
    <location>
        <begin position="28"/>
        <end position="55"/>
    </location>
</feature>
<feature type="domain" description="Cytochrome c" evidence="7">
    <location>
        <begin position="348"/>
        <end position="480"/>
    </location>
</feature>
<evidence type="ECO:0000256" key="1">
    <source>
        <dbReference type="ARBA" id="ARBA00022617"/>
    </source>
</evidence>
<dbReference type="PANTHER" id="PTHR30600">
    <property type="entry name" value="CYTOCHROME C PEROXIDASE-RELATED"/>
    <property type="match status" value="1"/>
</dbReference>
<keyword evidence="3 4" id="KW-0408">Iron</keyword>
<dbReference type="PANTHER" id="PTHR30600:SF4">
    <property type="entry name" value="CYTOCHROME C DOMAIN-CONTAINING PROTEIN"/>
    <property type="match status" value="1"/>
</dbReference>
<dbReference type="InterPro" id="IPR051395">
    <property type="entry name" value="Cytochrome_c_Peroxidase/MauG"/>
</dbReference>
<name>A0A8A4TMY6_SULCO</name>
<evidence type="ECO:0000256" key="4">
    <source>
        <dbReference type="PROSITE-ProRule" id="PRU00433"/>
    </source>
</evidence>
<keyword evidence="9" id="KW-1185">Reference proteome</keyword>
<gene>
    <name evidence="8" type="ORF">J3U87_34925</name>
</gene>
<dbReference type="InterPro" id="IPR009056">
    <property type="entry name" value="Cyt_c-like_dom"/>
</dbReference>
<dbReference type="Pfam" id="PF06537">
    <property type="entry name" value="DHOR"/>
    <property type="match status" value="2"/>
</dbReference>
<evidence type="ECO:0000313" key="9">
    <source>
        <dbReference type="Proteomes" id="UP000663929"/>
    </source>
</evidence>
<dbReference type="AlphaFoldDB" id="A0A8A4TMY6"/>
<evidence type="ECO:0000256" key="5">
    <source>
        <dbReference type="SAM" id="MobiDB-lite"/>
    </source>
</evidence>
<reference evidence="8" key="1">
    <citation type="submission" date="2021-03" db="EMBL/GenBank/DDBJ databases">
        <title>Acanthopleuribacteraceae sp. M133.</title>
        <authorList>
            <person name="Wang G."/>
        </authorList>
    </citation>
    <scope>NUCLEOTIDE SEQUENCE</scope>
    <source>
        <strain evidence="8">M133</strain>
    </source>
</reference>
<protein>
    <submittedName>
        <fullName evidence="8">C-type cytochrome</fullName>
    </submittedName>
</protein>
<proteinExistence type="predicted"/>
<dbReference type="RefSeq" id="WP_237380851.1">
    <property type="nucleotide sequence ID" value="NZ_CP071793.1"/>
</dbReference>
<feature type="chain" id="PRO_5035280616" evidence="6">
    <location>
        <begin position="27"/>
        <end position="480"/>
    </location>
</feature>
<keyword evidence="1 4" id="KW-0349">Heme</keyword>
<keyword evidence="6" id="KW-0732">Signal</keyword>
<dbReference type="GO" id="GO:0020037">
    <property type="term" value="F:heme binding"/>
    <property type="evidence" value="ECO:0007669"/>
    <property type="project" value="InterPro"/>
</dbReference>
<dbReference type="Gene3D" id="1.10.760.10">
    <property type="entry name" value="Cytochrome c-like domain"/>
    <property type="match status" value="1"/>
</dbReference>
<dbReference type="GO" id="GO:0009055">
    <property type="term" value="F:electron transfer activity"/>
    <property type="evidence" value="ECO:0007669"/>
    <property type="project" value="InterPro"/>
</dbReference>
<evidence type="ECO:0000256" key="6">
    <source>
        <dbReference type="SAM" id="SignalP"/>
    </source>
</evidence>
<evidence type="ECO:0000313" key="8">
    <source>
        <dbReference type="EMBL" id="QTD50807.1"/>
    </source>
</evidence>
<dbReference type="PROSITE" id="PS51007">
    <property type="entry name" value="CYTC"/>
    <property type="match status" value="1"/>
</dbReference>
<evidence type="ECO:0000259" key="7">
    <source>
        <dbReference type="PROSITE" id="PS51007"/>
    </source>
</evidence>
<dbReference type="InterPro" id="IPR010538">
    <property type="entry name" value="DHOR"/>
</dbReference>
<keyword evidence="2 4" id="KW-0479">Metal-binding</keyword>
<dbReference type="EMBL" id="CP071793">
    <property type="protein sequence ID" value="QTD50807.1"/>
    <property type="molecule type" value="Genomic_DNA"/>
</dbReference>